<protein>
    <recommendedName>
        <fullName evidence="2">UPF0250 protein CRV12_00110</fullName>
    </recommendedName>
</protein>
<proteinExistence type="inferred from homology"/>
<evidence type="ECO:0000256" key="2">
    <source>
        <dbReference type="HAMAP-Rule" id="MF_00659"/>
    </source>
</evidence>
<dbReference type="PANTHER" id="PTHR38036:SF1">
    <property type="entry name" value="UPF0250 PROTEIN YBED"/>
    <property type="match status" value="1"/>
</dbReference>
<evidence type="ECO:0000313" key="3">
    <source>
        <dbReference type="EMBL" id="PPI88038.1"/>
    </source>
</evidence>
<sequence length="87" mass="10181">MKTNFINLINFPTQFTYKIIGLSKPNLVDDIIKTIKLYCSDYYKIKIYHSRKGNYTSVNITIIANDINQIENIYNALGKIKMVRFVL</sequence>
<dbReference type="OrthoDB" id="9793424at2"/>
<name>A0A2P5T0B4_9GAMM</name>
<comment type="similarity">
    <text evidence="1 2">Belongs to the UPF0250 family.</text>
</comment>
<evidence type="ECO:0000313" key="4">
    <source>
        <dbReference type="Proteomes" id="UP000296153"/>
    </source>
</evidence>
<dbReference type="PANTHER" id="PTHR38036">
    <property type="entry name" value="UPF0250 PROTEIN YBED"/>
    <property type="match status" value="1"/>
</dbReference>
<dbReference type="SUPFAM" id="SSF117991">
    <property type="entry name" value="YbeD/HP0495-like"/>
    <property type="match status" value="1"/>
</dbReference>
<dbReference type="NCBIfam" id="NF003447">
    <property type="entry name" value="PRK04998.1"/>
    <property type="match status" value="1"/>
</dbReference>
<dbReference type="AlphaFoldDB" id="A0A2P5T0B4"/>
<dbReference type="RefSeq" id="WP_136130648.1">
    <property type="nucleotide sequence ID" value="NZ_PDKT01000001.1"/>
</dbReference>
<dbReference type="HAMAP" id="MF_00659">
    <property type="entry name" value="UPF0250"/>
    <property type="match status" value="1"/>
</dbReference>
<dbReference type="GO" id="GO:0005829">
    <property type="term" value="C:cytosol"/>
    <property type="evidence" value="ECO:0007669"/>
    <property type="project" value="TreeGrafter"/>
</dbReference>
<dbReference type="Proteomes" id="UP000296153">
    <property type="component" value="Unassembled WGS sequence"/>
</dbReference>
<organism evidence="3 4">
    <name type="scientific">Candidatus Pantoea edessiphila</name>
    <dbReference type="NCBI Taxonomy" id="2044610"/>
    <lineage>
        <taxon>Bacteria</taxon>
        <taxon>Pseudomonadati</taxon>
        <taxon>Pseudomonadota</taxon>
        <taxon>Gammaproteobacteria</taxon>
        <taxon>Enterobacterales</taxon>
        <taxon>Erwiniaceae</taxon>
        <taxon>Pantoea</taxon>
    </lineage>
</organism>
<comment type="caution">
    <text evidence="3">The sequence shown here is derived from an EMBL/GenBank/DDBJ whole genome shotgun (WGS) entry which is preliminary data.</text>
</comment>
<gene>
    <name evidence="3" type="ORF">CRV12_00110</name>
</gene>
<dbReference type="EMBL" id="PDKT01000001">
    <property type="protein sequence ID" value="PPI88038.1"/>
    <property type="molecule type" value="Genomic_DNA"/>
</dbReference>
<accession>A0A2P5T0B4</accession>
<dbReference type="InterPro" id="IPR027471">
    <property type="entry name" value="YbeD-like_sf"/>
</dbReference>
<dbReference type="Gene3D" id="3.30.70.260">
    <property type="match status" value="1"/>
</dbReference>
<dbReference type="InterPro" id="IPR007454">
    <property type="entry name" value="UPF0250_YbeD-like"/>
</dbReference>
<evidence type="ECO:0000256" key="1">
    <source>
        <dbReference type="ARBA" id="ARBA00008460"/>
    </source>
</evidence>
<reference evidence="3 4" key="1">
    <citation type="journal article" date="2018" name="Genome Biol. Evol.">
        <title>Cladogenesis and Genomic Streamlining in Extracellular Endosymbionts of Tropical Stink Bugs.</title>
        <authorList>
            <person name="Otero-Bravo A."/>
            <person name="Goffredi S."/>
            <person name="Sabree Z.L."/>
        </authorList>
    </citation>
    <scope>NUCLEOTIDE SEQUENCE [LARGE SCALE GENOMIC DNA]</scope>
    <source>
        <strain evidence="3 4">SoEE</strain>
    </source>
</reference>
<dbReference type="Pfam" id="PF04359">
    <property type="entry name" value="DUF493"/>
    <property type="match status" value="1"/>
</dbReference>